<organism evidence="4 5">
    <name type="scientific">Choiromyces venosus 120613-1</name>
    <dbReference type="NCBI Taxonomy" id="1336337"/>
    <lineage>
        <taxon>Eukaryota</taxon>
        <taxon>Fungi</taxon>
        <taxon>Dikarya</taxon>
        <taxon>Ascomycota</taxon>
        <taxon>Pezizomycotina</taxon>
        <taxon>Pezizomycetes</taxon>
        <taxon>Pezizales</taxon>
        <taxon>Tuberaceae</taxon>
        <taxon>Choiromyces</taxon>
    </lineage>
</organism>
<dbReference type="Gene3D" id="3.40.50.410">
    <property type="entry name" value="von Willebrand factor, type A domain"/>
    <property type="match status" value="1"/>
</dbReference>
<evidence type="ECO:0008006" key="6">
    <source>
        <dbReference type="Google" id="ProtNLM"/>
    </source>
</evidence>
<evidence type="ECO:0000256" key="1">
    <source>
        <dbReference type="SAM" id="MobiDB-lite"/>
    </source>
</evidence>
<dbReference type="Pfam" id="PF08487">
    <property type="entry name" value="VIT"/>
    <property type="match status" value="1"/>
</dbReference>
<sequence>MAYPSSGIYFFPEDDVPPPNDPLHNLRPSAPPFVPSVGPFNLNNFNAIPTSDNRQWPAAIYANHLPQPPLVRHQVFLPLMQVSYHCQILATTARTTLMQTFYHPGNQPISKATYTFPLYANCSVVTFVCKVGESKVITGIVKPKDVAKQTYDSAVSSGQTAGLLEYNTPDVFTTSIGNIPAGVKVKVEMEYILELPHDAEVDGIRFTVPLSIAPRYGPPPPGAFGQNGPEISMDKNLRMEIEITMGEAIRSVESPSHPTSVQLGQHGKGKGKANDQEHDPKKALVTLSQSSAELLKDFVLFITTVTPSFISTPQALLETHPTISGHQALKVTLVPRFKMPGTETPEKTEIVFLVDRSGSMIDTIGDVKSALRVFLKSLPVGCFFNIISFGTNSTSLWERSRAYTEETLKIASEHIETFDSSYGGTELLPPLMQAISRRQSEPGMNTEIMVLTDGEIWRLPELLDYIQQVRKQSSGAIRLFSLGVGNRVSHALVEGMARAGGGYSQIVPSGELGGGMLANGLEAKVVRMLNSALTDHIEKYKLHVLHEEGDEEDSQSEDEGENVGPKQQVTPAHPAPVQDKPPQKRSRKINLFDPTEAPRQRSLAPPPSPDVKPVSTLGDSGDSGNIFAHLKKLQGPEVIQAPFEIPPLFPYERSVVYLLIPPTTNQLKHARFVTLSATTIGGDKLSLSIPITRIEQPGETVHQLAARMLLRDLEEEKSWLHSGEYGVTAEGDAAAIKEYVQREGEEVGMRWSLASKWTSFVGIEEEILDESPIQTRTSSEKEPSELSKSESLSSDTPNKSSETSADSEDSMSIDAPTSSPVLDHMSLPRTNSPHSLLMAVESKAPRGVVKCTRVMNSGVDTMSRLLSPRDTPGPTHPLWNGPALPCSTGLGSINNPYTGISSGKGYSYPAPPGSCSGYSTSYSYPAPSSSAPPSSAPSSSPPPISPLSHSHLSFAPPTSHYSPPEIFCRSPAPALDPSLLTIDQEDITALDSVELNSVKVVWGYTNGGPPQASPRPPFNIYTLIASQKFNGSFDIADAYVVELLGSRMDSIPEACGGDKVAWVALLIAVMLQRKHAHLQDIWELVVSKIWMFVDGCEGVRVEEAKVMAEELVAAWE</sequence>
<dbReference type="InterPro" id="IPR036465">
    <property type="entry name" value="vWFA_dom_sf"/>
</dbReference>
<evidence type="ECO:0000259" key="2">
    <source>
        <dbReference type="PROSITE" id="PS50234"/>
    </source>
</evidence>
<feature type="compositionally biased region" description="Polar residues" evidence="1">
    <location>
        <begin position="795"/>
        <end position="804"/>
    </location>
</feature>
<dbReference type="Pfam" id="PF13768">
    <property type="entry name" value="VWA_3"/>
    <property type="match status" value="1"/>
</dbReference>
<dbReference type="SMART" id="SM00609">
    <property type="entry name" value="VIT"/>
    <property type="match status" value="1"/>
</dbReference>
<dbReference type="AlphaFoldDB" id="A0A3N4JGZ4"/>
<reference evidence="4 5" key="1">
    <citation type="journal article" date="2018" name="Nat. Ecol. Evol.">
        <title>Pezizomycetes genomes reveal the molecular basis of ectomycorrhizal truffle lifestyle.</title>
        <authorList>
            <person name="Murat C."/>
            <person name="Payen T."/>
            <person name="Noel B."/>
            <person name="Kuo A."/>
            <person name="Morin E."/>
            <person name="Chen J."/>
            <person name="Kohler A."/>
            <person name="Krizsan K."/>
            <person name="Balestrini R."/>
            <person name="Da Silva C."/>
            <person name="Montanini B."/>
            <person name="Hainaut M."/>
            <person name="Levati E."/>
            <person name="Barry K.W."/>
            <person name="Belfiori B."/>
            <person name="Cichocki N."/>
            <person name="Clum A."/>
            <person name="Dockter R.B."/>
            <person name="Fauchery L."/>
            <person name="Guy J."/>
            <person name="Iotti M."/>
            <person name="Le Tacon F."/>
            <person name="Lindquist E.A."/>
            <person name="Lipzen A."/>
            <person name="Malagnac F."/>
            <person name="Mello A."/>
            <person name="Molinier V."/>
            <person name="Miyauchi S."/>
            <person name="Poulain J."/>
            <person name="Riccioni C."/>
            <person name="Rubini A."/>
            <person name="Sitrit Y."/>
            <person name="Splivallo R."/>
            <person name="Traeger S."/>
            <person name="Wang M."/>
            <person name="Zifcakova L."/>
            <person name="Wipf D."/>
            <person name="Zambonelli A."/>
            <person name="Paolocci F."/>
            <person name="Nowrousian M."/>
            <person name="Ottonello S."/>
            <person name="Baldrian P."/>
            <person name="Spatafora J.W."/>
            <person name="Henrissat B."/>
            <person name="Nagy L.G."/>
            <person name="Aury J.M."/>
            <person name="Wincker P."/>
            <person name="Grigoriev I.V."/>
            <person name="Bonfante P."/>
            <person name="Martin F.M."/>
        </authorList>
    </citation>
    <scope>NUCLEOTIDE SEQUENCE [LARGE SCALE GENOMIC DNA]</scope>
    <source>
        <strain evidence="4 5">120613-1</strain>
    </source>
</reference>
<dbReference type="SMART" id="SM00327">
    <property type="entry name" value="VWA"/>
    <property type="match status" value="1"/>
</dbReference>
<dbReference type="PROSITE" id="PS51468">
    <property type="entry name" value="VIT"/>
    <property type="match status" value="1"/>
</dbReference>
<dbReference type="OrthoDB" id="1729737at2759"/>
<feature type="compositionally biased region" description="Low complexity" evidence="1">
    <location>
        <begin position="926"/>
        <end position="938"/>
    </location>
</feature>
<evidence type="ECO:0000313" key="4">
    <source>
        <dbReference type="EMBL" id="RPA96537.1"/>
    </source>
</evidence>
<feature type="compositionally biased region" description="Polar residues" evidence="1">
    <location>
        <begin position="253"/>
        <end position="263"/>
    </location>
</feature>
<dbReference type="STRING" id="1336337.A0A3N4JGZ4"/>
<feature type="domain" description="VIT" evidence="3">
    <location>
        <begin position="63"/>
        <end position="193"/>
    </location>
</feature>
<dbReference type="PANTHER" id="PTHR45737">
    <property type="entry name" value="VON WILLEBRAND FACTOR A DOMAIN-CONTAINING PROTEIN 5A"/>
    <property type="match status" value="1"/>
</dbReference>
<feature type="region of interest" description="Disordered" evidence="1">
    <location>
        <begin position="926"/>
        <end position="949"/>
    </location>
</feature>
<proteinExistence type="predicted"/>
<feature type="compositionally biased region" description="Acidic residues" evidence="1">
    <location>
        <begin position="548"/>
        <end position="561"/>
    </location>
</feature>
<accession>A0A3N4JGZ4</accession>
<feature type="compositionally biased region" description="Basic and acidic residues" evidence="1">
    <location>
        <begin position="778"/>
        <end position="788"/>
    </location>
</feature>
<dbReference type="InterPro" id="IPR013694">
    <property type="entry name" value="VIT"/>
</dbReference>
<evidence type="ECO:0000313" key="5">
    <source>
        <dbReference type="Proteomes" id="UP000276215"/>
    </source>
</evidence>
<dbReference type="SUPFAM" id="SSF53300">
    <property type="entry name" value="vWA-like"/>
    <property type="match status" value="1"/>
</dbReference>
<feature type="region of interest" description="Disordered" evidence="1">
    <location>
        <begin position="771"/>
        <end position="830"/>
    </location>
</feature>
<dbReference type="InterPro" id="IPR002035">
    <property type="entry name" value="VWF_A"/>
</dbReference>
<dbReference type="EMBL" id="ML120413">
    <property type="protein sequence ID" value="RPA96537.1"/>
    <property type="molecule type" value="Genomic_DNA"/>
</dbReference>
<dbReference type="Proteomes" id="UP000276215">
    <property type="component" value="Unassembled WGS sequence"/>
</dbReference>
<dbReference type="PANTHER" id="PTHR45737:SF6">
    <property type="entry name" value="VON WILLEBRAND FACTOR A DOMAIN-CONTAINING PROTEIN 5A"/>
    <property type="match status" value="1"/>
</dbReference>
<feature type="domain" description="VWFA" evidence="2">
    <location>
        <begin position="349"/>
        <end position="525"/>
    </location>
</feature>
<feature type="region of interest" description="Disordered" evidence="1">
    <location>
        <begin position="547"/>
        <end position="620"/>
    </location>
</feature>
<protein>
    <recommendedName>
        <fullName evidence="6">VIT-domain-containing protein</fullName>
    </recommendedName>
</protein>
<feature type="region of interest" description="Disordered" evidence="1">
    <location>
        <begin position="250"/>
        <end position="279"/>
    </location>
</feature>
<gene>
    <name evidence="4" type="ORF">L873DRAFT_1772706</name>
</gene>
<name>A0A3N4JGZ4_9PEZI</name>
<dbReference type="PROSITE" id="PS50234">
    <property type="entry name" value="VWFA"/>
    <property type="match status" value="1"/>
</dbReference>
<evidence type="ECO:0000259" key="3">
    <source>
        <dbReference type="PROSITE" id="PS51468"/>
    </source>
</evidence>
<keyword evidence="5" id="KW-1185">Reference proteome</keyword>